<dbReference type="AlphaFoldDB" id="A0A5S4ZR07"/>
<evidence type="ECO:0008006" key="3">
    <source>
        <dbReference type="Google" id="ProtNLM"/>
    </source>
</evidence>
<dbReference type="RefSeq" id="WP_166511681.1">
    <property type="nucleotide sequence ID" value="NZ_VNHM01000008.1"/>
</dbReference>
<proteinExistence type="predicted"/>
<keyword evidence="2" id="KW-1185">Reference proteome</keyword>
<dbReference type="Proteomes" id="UP000323166">
    <property type="component" value="Unassembled WGS sequence"/>
</dbReference>
<dbReference type="EMBL" id="VNHM01000008">
    <property type="protein sequence ID" value="TYO95325.1"/>
    <property type="molecule type" value="Genomic_DNA"/>
</dbReference>
<organism evidence="1 2">
    <name type="scientific">Desulfallas thermosapovorans DSM 6562</name>
    <dbReference type="NCBI Taxonomy" id="1121431"/>
    <lineage>
        <taxon>Bacteria</taxon>
        <taxon>Bacillati</taxon>
        <taxon>Bacillota</taxon>
        <taxon>Clostridia</taxon>
        <taxon>Eubacteriales</taxon>
        <taxon>Desulfallaceae</taxon>
        <taxon>Desulfallas</taxon>
    </lineage>
</organism>
<protein>
    <recommendedName>
        <fullName evidence="3">Carboxypeptidase family protein</fullName>
    </recommendedName>
</protein>
<gene>
    <name evidence="1" type="ORF">LX24_01675</name>
</gene>
<name>A0A5S4ZR07_9FIRM</name>
<reference evidence="1 2" key="1">
    <citation type="submission" date="2019-07" db="EMBL/GenBank/DDBJ databases">
        <title>Genomic Encyclopedia of Type Strains, Phase I: the one thousand microbial genomes (KMG-I) project.</title>
        <authorList>
            <person name="Kyrpides N."/>
        </authorList>
    </citation>
    <scope>NUCLEOTIDE SEQUENCE [LARGE SCALE GENOMIC DNA]</scope>
    <source>
        <strain evidence="1 2">DSM 6562</strain>
    </source>
</reference>
<accession>A0A5S4ZR07</accession>
<sequence length="107" mass="11482">MAWIPGSIEFTSLPEQQSCFEGNIKIKKVNEIVFHGVVTEGEEQKPVSGAVVEVFARLGDNQELPLSHSFSGHDGHYLLYVDKEVIPDGTTAIIVRASAGNPASGMG</sequence>
<comment type="caution">
    <text evidence="1">The sequence shown here is derived from an EMBL/GenBank/DDBJ whole genome shotgun (WGS) entry which is preliminary data.</text>
</comment>
<evidence type="ECO:0000313" key="1">
    <source>
        <dbReference type="EMBL" id="TYO95325.1"/>
    </source>
</evidence>
<evidence type="ECO:0000313" key="2">
    <source>
        <dbReference type="Proteomes" id="UP000323166"/>
    </source>
</evidence>